<dbReference type="PANTHER" id="PTHR14568">
    <property type="entry name" value="TRANSMEMBRANE SUPERFAMILY 6 MEMBER 1/2"/>
    <property type="match status" value="1"/>
</dbReference>
<feature type="transmembrane region" description="Helical" evidence="6">
    <location>
        <begin position="15"/>
        <end position="38"/>
    </location>
</feature>
<comment type="subcellular location">
    <subcellularLocation>
        <location evidence="1">Membrane</location>
        <topology evidence="1">Multi-pass membrane protein</topology>
    </subcellularLocation>
</comment>
<feature type="transmembrane region" description="Helical" evidence="6">
    <location>
        <begin position="250"/>
        <end position="269"/>
    </location>
</feature>
<dbReference type="InterPro" id="IPR059044">
    <property type="entry name" value="TM_Tm6sf1/2"/>
</dbReference>
<name>A0A6F9DVD7_9ASCI</name>
<dbReference type="PANTHER" id="PTHR14568:SF8">
    <property type="entry name" value="EXPERA DOMAIN-CONTAINING PROTEIN"/>
    <property type="match status" value="1"/>
</dbReference>
<feature type="domain" description="EXPERA" evidence="7">
    <location>
        <begin position="48"/>
        <end position="175"/>
    </location>
</feature>
<accession>A0A6F9DVD7</accession>
<feature type="transmembrane region" description="Helical" evidence="6">
    <location>
        <begin position="281"/>
        <end position="301"/>
    </location>
</feature>
<dbReference type="Pfam" id="PF26083">
    <property type="entry name" value="TM_Tm6sf2"/>
    <property type="match status" value="1"/>
</dbReference>
<organism evidence="8">
    <name type="scientific">Phallusia mammillata</name>
    <dbReference type="NCBI Taxonomy" id="59560"/>
    <lineage>
        <taxon>Eukaryota</taxon>
        <taxon>Metazoa</taxon>
        <taxon>Chordata</taxon>
        <taxon>Tunicata</taxon>
        <taxon>Ascidiacea</taxon>
        <taxon>Phlebobranchia</taxon>
        <taxon>Ascidiidae</taxon>
        <taxon>Phallusia</taxon>
    </lineage>
</organism>
<dbReference type="GO" id="GO:0016020">
    <property type="term" value="C:membrane"/>
    <property type="evidence" value="ECO:0007669"/>
    <property type="project" value="UniProtKB-SubCell"/>
</dbReference>
<reference evidence="8" key="1">
    <citation type="submission" date="2020-04" db="EMBL/GenBank/DDBJ databases">
        <authorList>
            <person name="Neveu A P."/>
        </authorList>
    </citation>
    <scope>NUCLEOTIDE SEQUENCE</scope>
    <source>
        <tissue evidence="8">Whole embryo</tissue>
    </source>
</reference>
<evidence type="ECO:0000259" key="7">
    <source>
        <dbReference type="PROSITE" id="PS51751"/>
    </source>
</evidence>
<dbReference type="AlphaFoldDB" id="A0A6F9DVD7"/>
<gene>
    <name evidence="8" type="primary">Tm6sf1-004</name>
</gene>
<dbReference type="EMBL" id="LR791136">
    <property type="protein sequence ID" value="CAB3266998.1"/>
    <property type="molecule type" value="mRNA"/>
</dbReference>
<feature type="transmembrane region" description="Helical" evidence="6">
    <location>
        <begin position="201"/>
        <end position="222"/>
    </location>
</feature>
<keyword evidence="2 5" id="KW-0812">Transmembrane</keyword>
<keyword evidence="3 5" id="KW-1133">Transmembrane helix</keyword>
<evidence type="ECO:0000256" key="6">
    <source>
        <dbReference type="SAM" id="Phobius"/>
    </source>
</evidence>
<evidence type="ECO:0000256" key="5">
    <source>
        <dbReference type="PROSITE-ProRule" id="PRU01087"/>
    </source>
</evidence>
<evidence type="ECO:0000256" key="2">
    <source>
        <dbReference type="ARBA" id="ARBA00022692"/>
    </source>
</evidence>
<feature type="transmembrane region" description="Helical" evidence="6">
    <location>
        <begin position="97"/>
        <end position="118"/>
    </location>
</feature>
<dbReference type="InterPro" id="IPR033118">
    <property type="entry name" value="EXPERA"/>
</dbReference>
<evidence type="ECO:0000256" key="3">
    <source>
        <dbReference type="ARBA" id="ARBA00022989"/>
    </source>
</evidence>
<evidence type="ECO:0000313" key="8">
    <source>
        <dbReference type="EMBL" id="CAB3266998.1"/>
    </source>
</evidence>
<proteinExistence type="evidence at transcript level"/>
<feature type="domain" description="EXPERA" evidence="7">
    <location>
        <begin position="199"/>
        <end position="333"/>
    </location>
</feature>
<feature type="transmembrane region" description="Helical" evidence="6">
    <location>
        <begin position="130"/>
        <end position="153"/>
    </location>
</feature>
<keyword evidence="4 5" id="KW-0472">Membrane</keyword>
<evidence type="ECO:0000256" key="4">
    <source>
        <dbReference type="ARBA" id="ARBA00023136"/>
    </source>
</evidence>
<feature type="transmembrane region" description="Helical" evidence="6">
    <location>
        <begin position="159"/>
        <end position="180"/>
    </location>
</feature>
<feature type="transmembrane region" description="Helical" evidence="6">
    <location>
        <begin position="50"/>
        <end position="77"/>
    </location>
</feature>
<protein>
    <submittedName>
        <fullName evidence="8">Transmembrane 6 superfamily member 1-like</fullName>
    </submittedName>
</protein>
<dbReference type="PROSITE" id="PS51751">
    <property type="entry name" value="EXPERA"/>
    <property type="match status" value="2"/>
</dbReference>
<feature type="transmembrane region" description="Helical" evidence="6">
    <location>
        <begin position="316"/>
        <end position="337"/>
    </location>
</feature>
<evidence type="ECO:0000256" key="1">
    <source>
        <dbReference type="ARBA" id="ARBA00004141"/>
    </source>
</evidence>
<sequence>MYVTTSNVLTEPLTLMSIGLGLTAAILITIAVLVPPSGIKNSKNIEGRGLIYYTCALFMWASMADMSIQTAHFGFFMGLESNTDYFTNGEPYLMTPIGISTQYWNAIVNYVLYLFIIYKIDNNQDPRNFVLYWCGSICTSQFVLMSGILTGSYSDQLEYAVWMNVTFVVFPVWVLWKYLVKPRTDLPVKIAEKHQSGFLDLILSVGLIAASCLAFVRVLGAMGSKFPVMKYYATHYEPHLLDETDFGKTWALYSAMYGIPFQLAAVYGLRCPGKEWMLNLSVYYAASMLQGSFVFTSYSWYPSSEEQYRIPDESRSTVLCINIALVFLANLLMFRCLSDPGYFAPKPAVQDKKRK</sequence>